<dbReference type="Proteomes" id="UP001431572">
    <property type="component" value="Chromosome 2"/>
</dbReference>
<evidence type="ECO:0000313" key="4">
    <source>
        <dbReference type="Proteomes" id="UP000521676"/>
    </source>
</evidence>
<organism evidence="2 4">
    <name type="scientific">Candidatus Chlorohelix allophototropha</name>
    <dbReference type="NCBI Taxonomy" id="3003348"/>
    <lineage>
        <taxon>Bacteria</taxon>
        <taxon>Bacillati</taxon>
        <taxon>Chloroflexota</taxon>
        <taxon>Chloroflexia</taxon>
        <taxon>Candidatus Chloroheliales</taxon>
        <taxon>Candidatus Chloroheliaceae</taxon>
        <taxon>Candidatus Chlorohelix</taxon>
    </lineage>
</organism>
<gene>
    <name evidence="2" type="ORF">HXX08_18565</name>
    <name evidence="3" type="ORF">OZ401_003395</name>
</gene>
<dbReference type="SUPFAM" id="SSF111283">
    <property type="entry name" value="Putative modulator of DNA gyrase, PmbA/TldD"/>
    <property type="match status" value="1"/>
</dbReference>
<feature type="domain" description="Metalloprotease TldD/E C-terminal" evidence="1">
    <location>
        <begin position="244"/>
        <end position="421"/>
    </location>
</feature>
<dbReference type="RefSeq" id="WP_341471638.1">
    <property type="nucleotide sequence ID" value="NZ_CP128400.1"/>
</dbReference>
<dbReference type="EMBL" id="CP128400">
    <property type="protein sequence ID" value="WJW69765.1"/>
    <property type="molecule type" value="Genomic_DNA"/>
</dbReference>
<dbReference type="EMBL" id="JACATZ010000003">
    <property type="protein sequence ID" value="NWJ47861.1"/>
    <property type="molecule type" value="Genomic_DNA"/>
</dbReference>
<dbReference type="InterPro" id="IPR045569">
    <property type="entry name" value="Metalloprtase-TldD/E_C"/>
</dbReference>
<evidence type="ECO:0000313" key="3">
    <source>
        <dbReference type="EMBL" id="WJW69765.1"/>
    </source>
</evidence>
<sequence>MLPEDLPANIPYSDFADQMVELLRKAELGASANVPKVKGWRFDASEGRSVTLSIVDNKLGGVYGPATARDSLGGGLYLIWEDEMRSLASIDRHTIPEFEERLAEWRAGAYSDERAPDILEPQPTPDIVMFDPAIMDIVDGDIAELFRTLKQGETELRSSEVEFLDAGASASLSMRYLRNSKGIDLTYPSTMYSYSFYADSLYGNGYGKRKIPPAGELERIIEDVKVNTKHLKREAEFKPNPDGCRIILSPGVGGSFMGSYIAGNLSGSAVSNRQSAYKLEDFKEQKQVLREDISLFIDGLRPFEPTASRATGEGIPGGQSYLIQNGKLIAPSLDLKYAGITGFPPTPGGGLYVLVDDEKKAFEQMIREMEYGLLVYGVLGMHTQDTTNGRFSLSAPRSLVIENGKIKGKVKATISGNFFESILADDTAFSWEPFEDSPAIQFTCSVLVE</sequence>
<reference evidence="3" key="2">
    <citation type="journal article" date="2024" name="Nature">
        <title>Anoxygenic phototroph of the Chloroflexota uses a type I reaction centre.</title>
        <authorList>
            <person name="Tsuji J.M."/>
            <person name="Shaw N.A."/>
            <person name="Nagashima S."/>
            <person name="Venkiteswaran J.J."/>
            <person name="Schiff S.L."/>
            <person name="Watanabe T."/>
            <person name="Fukui M."/>
            <person name="Hanada S."/>
            <person name="Tank M."/>
            <person name="Neufeld J.D."/>
        </authorList>
    </citation>
    <scope>NUCLEOTIDE SEQUENCE</scope>
    <source>
        <strain evidence="3">L227-S17</strain>
    </source>
</reference>
<dbReference type="Proteomes" id="UP000521676">
    <property type="component" value="Unassembled WGS sequence"/>
</dbReference>
<dbReference type="InterPro" id="IPR047657">
    <property type="entry name" value="PmbA"/>
</dbReference>
<dbReference type="InterPro" id="IPR036059">
    <property type="entry name" value="TldD/PmbA_sf"/>
</dbReference>
<dbReference type="GO" id="GO:0005829">
    <property type="term" value="C:cytosol"/>
    <property type="evidence" value="ECO:0007669"/>
    <property type="project" value="TreeGrafter"/>
</dbReference>
<keyword evidence="5" id="KW-1185">Reference proteome</keyword>
<dbReference type="Pfam" id="PF19289">
    <property type="entry name" value="PmbA_TldD_3rd"/>
    <property type="match status" value="1"/>
</dbReference>
<dbReference type="PANTHER" id="PTHR43421">
    <property type="entry name" value="METALLOPROTEASE PMBA"/>
    <property type="match status" value="1"/>
</dbReference>
<proteinExistence type="predicted"/>
<reference evidence="2 4" key="1">
    <citation type="submission" date="2020-06" db="EMBL/GenBank/DDBJ databases">
        <title>Anoxygenic phototrophic Chloroflexota member uses a Type I reaction center.</title>
        <authorList>
            <person name="Tsuji J.M."/>
            <person name="Shaw N.A."/>
            <person name="Nagashima S."/>
            <person name="Venkiteswaran J."/>
            <person name="Schiff S.L."/>
            <person name="Hanada S."/>
            <person name="Tank M."/>
            <person name="Neufeld J.D."/>
        </authorList>
    </citation>
    <scope>NUCLEOTIDE SEQUENCE [LARGE SCALE GENOMIC DNA]</scope>
    <source>
        <strain evidence="2">L227-S17</strain>
    </source>
</reference>
<dbReference type="AlphaFoldDB" id="A0A8T7M744"/>
<dbReference type="GO" id="GO:0006508">
    <property type="term" value="P:proteolysis"/>
    <property type="evidence" value="ECO:0007669"/>
    <property type="project" value="InterPro"/>
</dbReference>
<evidence type="ECO:0000259" key="1">
    <source>
        <dbReference type="Pfam" id="PF19289"/>
    </source>
</evidence>
<evidence type="ECO:0000313" key="2">
    <source>
        <dbReference type="EMBL" id="NWJ47861.1"/>
    </source>
</evidence>
<name>A0A8T7M744_9CHLR</name>
<evidence type="ECO:0000313" key="5">
    <source>
        <dbReference type="Proteomes" id="UP001431572"/>
    </source>
</evidence>
<dbReference type="GO" id="GO:0008237">
    <property type="term" value="F:metallopeptidase activity"/>
    <property type="evidence" value="ECO:0007669"/>
    <property type="project" value="InterPro"/>
</dbReference>
<dbReference type="PANTHER" id="PTHR43421:SF1">
    <property type="entry name" value="METALLOPROTEASE PMBA"/>
    <property type="match status" value="1"/>
</dbReference>
<protein>
    <submittedName>
        <fullName evidence="3">Metallopeptidase TldD-related protein</fullName>
    </submittedName>
</protein>
<accession>A0A8T7M744</accession>